<dbReference type="RefSeq" id="XP_042926736.1">
    <property type="nucleotide sequence ID" value="XM_043059102.1"/>
</dbReference>
<keyword evidence="1" id="KW-0853">WD repeat</keyword>
<feature type="compositionally biased region" description="Low complexity" evidence="4">
    <location>
        <begin position="1892"/>
        <end position="1945"/>
    </location>
</feature>
<feature type="compositionally biased region" description="Low complexity" evidence="4">
    <location>
        <begin position="2231"/>
        <end position="2242"/>
    </location>
</feature>
<dbReference type="InterPro" id="IPR015943">
    <property type="entry name" value="WD40/YVTN_repeat-like_dom_sf"/>
</dbReference>
<dbReference type="EMBL" id="CM008963">
    <property type="protein sequence ID" value="PNW86117.1"/>
    <property type="molecule type" value="Genomic_DNA"/>
</dbReference>
<keyword evidence="6" id="KW-1185">Reference proteome</keyword>
<keyword evidence="3" id="KW-0175">Coiled coil</keyword>
<feature type="coiled-coil region" evidence="3">
    <location>
        <begin position="1090"/>
        <end position="1203"/>
    </location>
</feature>
<dbReference type="PANTHER" id="PTHR19853:SF1">
    <property type="entry name" value="TBC1 DOMAIN FAMILY MEMBER 31"/>
    <property type="match status" value="1"/>
</dbReference>
<feature type="compositionally biased region" description="Polar residues" evidence="4">
    <location>
        <begin position="1777"/>
        <end position="1786"/>
    </location>
</feature>
<feature type="compositionally biased region" description="Gly residues" evidence="4">
    <location>
        <begin position="2311"/>
        <end position="2320"/>
    </location>
</feature>
<dbReference type="GO" id="GO:0060271">
    <property type="term" value="P:cilium assembly"/>
    <property type="evidence" value="ECO:0000318"/>
    <property type="project" value="GO_Central"/>
</dbReference>
<feature type="compositionally biased region" description="Polar residues" evidence="4">
    <location>
        <begin position="463"/>
        <end position="478"/>
    </location>
</feature>
<feature type="region of interest" description="Disordered" evidence="4">
    <location>
        <begin position="1694"/>
        <end position="1725"/>
    </location>
</feature>
<dbReference type="SUPFAM" id="SSF69322">
    <property type="entry name" value="Tricorn protease domain 2"/>
    <property type="match status" value="1"/>
</dbReference>
<dbReference type="InterPro" id="IPR001680">
    <property type="entry name" value="WD40_rpt"/>
</dbReference>
<feature type="compositionally biased region" description="Low complexity" evidence="4">
    <location>
        <begin position="2180"/>
        <end position="2213"/>
    </location>
</feature>
<feature type="region of interest" description="Disordered" evidence="4">
    <location>
        <begin position="2228"/>
        <end position="2323"/>
    </location>
</feature>
<feature type="compositionally biased region" description="Gly residues" evidence="4">
    <location>
        <begin position="495"/>
        <end position="504"/>
    </location>
</feature>
<proteinExistence type="predicted"/>
<feature type="compositionally biased region" description="Polar residues" evidence="4">
    <location>
        <begin position="1443"/>
        <end position="1453"/>
    </location>
</feature>
<evidence type="ECO:0000256" key="2">
    <source>
        <dbReference type="ARBA" id="ARBA00022737"/>
    </source>
</evidence>
<dbReference type="InterPro" id="IPR051570">
    <property type="entry name" value="TBC1_cilium_biogenesis"/>
</dbReference>
<feature type="compositionally biased region" description="Low complexity" evidence="4">
    <location>
        <begin position="1833"/>
        <end position="1877"/>
    </location>
</feature>
<feature type="compositionally biased region" description="Low complexity" evidence="4">
    <location>
        <begin position="1969"/>
        <end position="2056"/>
    </location>
</feature>
<organism evidence="5 6">
    <name type="scientific">Chlamydomonas reinhardtii</name>
    <name type="common">Chlamydomonas smithii</name>
    <dbReference type="NCBI Taxonomy" id="3055"/>
    <lineage>
        <taxon>Eukaryota</taxon>
        <taxon>Viridiplantae</taxon>
        <taxon>Chlorophyta</taxon>
        <taxon>core chlorophytes</taxon>
        <taxon>Chlorophyceae</taxon>
        <taxon>CS clade</taxon>
        <taxon>Chlamydomonadales</taxon>
        <taxon>Chlamydomonadaceae</taxon>
        <taxon>Chlamydomonas</taxon>
    </lineage>
</organism>
<feature type="compositionally biased region" description="Low complexity" evidence="4">
    <location>
        <begin position="1716"/>
        <end position="1725"/>
    </location>
</feature>
<feature type="region of interest" description="Disordered" evidence="4">
    <location>
        <begin position="1800"/>
        <end position="1945"/>
    </location>
</feature>
<accession>A0A2K3E032</accession>
<feature type="region of interest" description="Disordered" evidence="4">
    <location>
        <begin position="2107"/>
        <end position="2138"/>
    </location>
</feature>
<keyword evidence="2" id="KW-0677">Repeat</keyword>
<name>A0A2K3E032_CHLRE</name>
<feature type="region of interest" description="Disordered" evidence="4">
    <location>
        <begin position="1381"/>
        <end position="1430"/>
    </location>
</feature>
<dbReference type="KEGG" id="cre:CHLRE_02g074000v5"/>
<feature type="region of interest" description="Disordered" evidence="4">
    <location>
        <begin position="423"/>
        <end position="478"/>
    </location>
</feature>
<dbReference type="OrthoDB" id="5578278at2759"/>
<feature type="compositionally biased region" description="Low complexity" evidence="4">
    <location>
        <begin position="2253"/>
        <end position="2263"/>
    </location>
</feature>
<dbReference type="Gene3D" id="2.130.10.10">
    <property type="entry name" value="YVTN repeat-like/Quinoprotein amine dehydrogenase"/>
    <property type="match status" value="1"/>
</dbReference>
<dbReference type="InterPro" id="IPR035969">
    <property type="entry name" value="Rab-GAP_TBC_sf"/>
</dbReference>
<feature type="region of interest" description="Disordered" evidence="4">
    <location>
        <begin position="1443"/>
        <end position="1477"/>
    </location>
</feature>
<dbReference type="ExpressionAtlas" id="A0A2K3E032">
    <property type="expression patterns" value="differential"/>
</dbReference>
<dbReference type="InParanoid" id="A0A2K3E032"/>
<feature type="compositionally biased region" description="Low complexity" evidence="4">
    <location>
        <begin position="1538"/>
        <end position="1558"/>
    </location>
</feature>
<reference evidence="5 6" key="1">
    <citation type="journal article" date="2007" name="Science">
        <title>The Chlamydomonas genome reveals the evolution of key animal and plant functions.</title>
        <authorList>
            <person name="Merchant S.S."/>
            <person name="Prochnik S.E."/>
            <person name="Vallon O."/>
            <person name="Harris E.H."/>
            <person name="Karpowicz S.J."/>
            <person name="Witman G.B."/>
            <person name="Terry A."/>
            <person name="Salamov A."/>
            <person name="Fritz-Laylin L.K."/>
            <person name="Marechal-Drouard L."/>
            <person name="Marshall W.F."/>
            <person name="Qu L.H."/>
            <person name="Nelson D.R."/>
            <person name="Sanderfoot A.A."/>
            <person name="Spalding M.H."/>
            <person name="Kapitonov V.V."/>
            <person name="Ren Q."/>
            <person name="Ferris P."/>
            <person name="Lindquist E."/>
            <person name="Shapiro H."/>
            <person name="Lucas S.M."/>
            <person name="Grimwood J."/>
            <person name="Schmutz J."/>
            <person name="Cardol P."/>
            <person name="Cerutti H."/>
            <person name="Chanfreau G."/>
            <person name="Chen C.L."/>
            <person name="Cognat V."/>
            <person name="Croft M.T."/>
            <person name="Dent R."/>
            <person name="Dutcher S."/>
            <person name="Fernandez E."/>
            <person name="Fukuzawa H."/>
            <person name="Gonzalez-Ballester D."/>
            <person name="Gonzalez-Halphen D."/>
            <person name="Hallmann A."/>
            <person name="Hanikenne M."/>
            <person name="Hippler M."/>
            <person name="Inwood W."/>
            <person name="Jabbari K."/>
            <person name="Kalanon M."/>
            <person name="Kuras R."/>
            <person name="Lefebvre P.A."/>
            <person name="Lemaire S.D."/>
            <person name="Lobanov A.V."/>
            <person name="Lohr M."/>
            <person name="Manuell A."/>
            <person name="Meier I."/>
            <person name="Mets L."/>
            <person name="Mittag M."/>
            <person name="Mittelmeier T."/>
            <person name="Moroney J.V."/>
            <person name="Moseley J."/>
            <person name="Napoli C."/>
            <person name="Nedelcu A.M."/>
            <person name="Niyogi K."/>
            <person name="Novoselov S.V."/>
            <person name="Paulsen I.T."/>
            <person name="Pazour G."/>
            <person name="Purton S."/>
            <person name="Ral J.P."/>
            <person name="Riano-Pachon D.M."/>
            <person name="Riekhof W."/>
            <person name="Rymarquis L."/>
            <person name="Schroda M."/>
            <person name="Stern D."/>
            <person name="Umen J."/>
            <person name="Willows R."/>
            <person name="Wilson N."/>
            <person name="Zimmer S.L."/>
            <person name="Allmer J."/>
            <person name="Balk J."/>
            <person name="Bisova K."/>
            <person name="Chen C.J."/>
            <person name="Elias M."/>
            <person name="Gendler K."/>
            <person name="Hauser C."/>
            <person name="Lamb M.R."/>
            <person name="Ledford H."/>
            <person name="Long J.C."/>
            <person name="Minagawa J."/>
            <person name="Page M.D."/>
            <person name="Pan J."/>
            <person name="Pootakham W."/>
            <person name="Roje S."/>
            <person name="Rose A."/>
            <person name="Stahlberg E."/>
            <person name="Terauchi A.M."/>
            <person name="Yang P."/>
            <person name="Ball S."/>
            <person name="Bowler C."/>
            <person name="Dieckmann C.L."/>
            <person name="Gladyshev V.N."/>
            <person name="Green P."/>
            <person name="Jorgensen R."/>
            <person name="Mayfield S."/>
            <person name="Mueller-Roeber B."/>
            <person name="Rajamani S."/>
            <person name="Sayre R.T."/>
            <person name="Brokstein P."/>
            <person name="Dubchak I."/>
            <person name="Goodstein D."/>
            <person name="Hornick L."/>
            <person name="Huang Y.W."/>
            <person name="Jhaveri J."/>
            <person name="Luo Y."/>
            <person name="Martinez D."/>
            <person name="Ngau W.C."/>
            <person name="Otillar B."/>
            <person name="Poliakov A."/>
            <person name="Porter A."/>
            <person name="Szajkowski L."/>
            <person name="Werner G."/>
            <person name="Zhou K."/>
            <person name="Grigoriev I.V."/>
            <person name="Rokhsar D.S."/>
            <person name="Grossman A.R."/>
        </authorList>
    </citation>
    <scope>NUCLEOTIDE SEQUENCE [LARGE SCALE GENOMIC DNA]</scope>
    <source>
        <strain evidence="6">CC-503</strain>
    </source>
</reference>
<feature type="compositionally biased region" description="Polar residues" evidence="4">
    <location>
        <begin position="1809"/>
        <end position="1819"/>
    </location>
</feature>
<dbReference type="SUPFAM" id="SSF47923">
    <property type="entry name" value="Ypt/Rab-GAP domain of gyp1p"/>
    <property type="match status" value="1"/>
</dbReference>
<feature type="coiled-coil region" evidence="3">
    <location>
        <begin position="1258"/>
        <end position="1285"/>
    </location>
</feature>
<dbReference type="PANTHER" id="PTHR19853">
    <property type="entry name" value="WD REPEAT CONTAINING PROTEIN 3 WDR3"/>
    <property type="match status" value="1"/>
</dbReference>
<dbReference type="Gramene" id="PNW86117">
    <property type="protein sequence ID" value="PNW86117"/>
    <property type="gene ID" value="CHLRE_02g074000v5"/>
</dbReference>
<feature type="region of interest" description="Disordered" evidence="4">
    <location>
        <begin position="2172"/>
        <end position="2213"/>
    </location>
</feature>
<feature type="region of interest" description="Disordered" evidence="4">
    <location>
        <begin position="2339"/>
        <end position="2426"/>
    </location>
</feature>
<protein>
    <submittedName>
        <fullName evidence="5">Uncharacterized protein</fullName>
    </submittedName>
</protein>
<feature type="compositionally biased region" description="Low complexity" evidence="4">
    <location>
        <begin position="1455"/>
        <end position="1468"/>
    </location>
</feature>
<dbReference type="Gene3D" id="1.10.472.80">
    <property type="entry name" value="Ypt/Rab-GAP domain of gyp1p, domain 3"/>
    <property type="match status" value="1"/>
</dbReference>
<feature type="region of interest" description="Disordered" evidence="4">
    <location>
        <begin position="1497"/>
        <end position="1568"/>
    </location>
</feature>
<feature type="compositionally biased region" description="Gly residues" evidence="4">
    <location>
        <begin position="1878"/>
        <end position="1891"/>
    </location>
</feature>
<dbReference type="GeneID" id="5727170"/>
<sequence>MLRFTAPPRVTICGPGGSIWVTKPVPGVAGLVSVLQVPASKYSEAVRGPDFAVVALDQSGTLLLTIDTRGSLYSYQLRHNRFSCLDKAQSAGTAALFAGPRLVFAAFSDGSLRVYDISKSALVAMFREHRSPVRHLALSRELDELLSTSVDGVMVWDIKKLRRKRVLGSGPYGAVQASYTPDGLAIVTQFKDGSFYVWAAGNFTLLRSFTLPLGPALRPAQSAFALSPDGQWLVACGAGLPLLLLYSIIGGELLYGVGLPAPPTALDQAAAGQAADAAAAAAAAAEGHAGAAQLPPAGHLEGPAAATALAATLPMAVGATQVRFLPDSATVAALLTDGSVAFVDVLGCQAVGSVPYTFPNRQDCMFDADERVEQMALVANGKVMLYDLEATRTNVQPPRPLPRVLPAQLDDLAAAVALQSLQRQQAPEEQQHKAQATAQPVRQVEQARDAERAGGMARDTQRAQDTQRASQGKVATSGLTAAAGKRKAGAPAVAAGGGAAGAAGGVANRWSPPRRGAKPFGTVAAGGLTAPGAAAAPLSAPLGGGAAGAASAGVALDRSRLESLLEAFGEYPAKYRLLIWDYLLQLPHNTSAFSALAGLGAHPAFKDLPAQLGLPSRAMAQRLASTLSQLAHWCPVFAESSFLPDLVFPFVKLFASSPGPLGTADGGAVLSAAALDERCFETLATLIAGGWLRGWWERFPHPPLGLLTRLQDLLGLHDAPVAAHFSACRGGFAAVVWPHLATLWTELLSRGDWMRLWDHCITAGPDLLYFFIAAYWVSLRSGLLACDTDHKLANWLAGPPPVDVGKVLRTAYLLRERTPAELRPVPAEWQPLPPGPTYTDFKGFPEAAVEVFSADRKRIRDAEDAIMRRRAVVSELELRTRAVALQAASLSTERQQLAALEEERRGLLRQLEAETAAELARLDDRAKEEKLKQVAAVERAYQANLLEVRATWQRELESVRAEVAHKRALAAQQVRSREEDEQIKKLEFHAQQRMWELEEDTRRAALAAAVRDELGAQQAEMEAKQRVKLKEWETDEEARRLRFQAEAARRSEVAATAEAAAARNAAAREVLSMTLEAEDQLVKLDGQRRLRRLTEEAALVTAEARAAEEARAAARAKAEREAVQIRAAADLAWFEAEQLRREQLLEEERQQMQAMADAAREKLADTEAAARTMAAQAELLERRRHLERQNVEEEAQVRRLLGAMAAERARDAGLVVTLEAKQEEMKAKLEHAARVGSLQREVESSEAAAAAALRAQLSEQQRLELAELRRQHEAAMQQLAGEREGQAAEAAARLRAQLQAQQAAEVRDMTSTFERSLADMERELLLEQVRLARSAAAAAASSGQHTSQTSYSTSAAAASSSNTTSATTSAAATSQAAASTAGAGAGGVGGRDAAQSRPAPNGAPGSAVGGHAAGGTAAAARPQTGPSGSAANLLSRLLAVETPTRTSVMSESDYTPGSLPSTTATATPSPSPLPDAVLGRRSAIGATAATLGGAASGLARRAGAPPQPKGHPPRFGLPLTAAATAQAADREAEPRQRSGSTSTGPTSGATSGSNTRGSSGNGSGVGDDANGEGAVYALRRAGVSESSGLTATVRARDVGEATGPVAGAIGDGWLSQAARVQAALFPTTPATVSGSTTSAYTAPSSILPASSPASSASMYLPGPGPLDRSTEAATAAAAAVGSAGRAALAVLEAVSPERPTPGRESWEARSTGRGGSPSSLSGALRRLGLGDDMSELSTGATSAGATVTAAQAGGGDVDMSVAVTPGLSPGQYGSGGSMSSLDTTPLPSRTTRELVAAAGRWGGAGPTDTPVTASGSSSGAEVRGGRPHGSAPSESAGMFSASAGGAGSQPLASAGTDAGAGAVSGASSGAPSASFSGSGSGASRGSGGDSGPGASELSSLQRSGLLGLSAPAPSAPGPHRGSQGSSSSSHESRQQGPAMTSAASSSTAYTAFTPATRPAVPAMSASVPSGGRVSGAVSHASASTTSAPTPVSASASSTSSGNVAPVLPAAPAGSAGSARNDETASVAGSSAGSGARSGSRAIASAAEAGADATAPSPGLTESQLPSPGPSLGPDLSPGLASTVTLGVSPLAPGSAYSPSAASYPYQSRQSMVRGSPARSPGVSESGRPSLLQTYSSGGAGLPSLPGGDLDMYSAGLAADFAASTRLAMAMTEAESEAARRQQQQQQQAARSARPSSSSGVAAGGAASAVSPSPDVAELLRRLRLAVEESPARPLQPPAAQAPAQPPRLRHQEAAASPALLPPHAGDRHGAGGGGPAPWSAHPSPAPMGFGSRVESAAGSASDLSQHVERSGSGGGSGNGSGDERAALEPARLAAAAPYGASSAPYRAPSPPRGAPTGSLGPSPLSRARGSGGGSEAPHYMKTWYPGSPAPADSHSLLPSSTATPQHAGDAAGAGGSSAGDQTGDLSALLRGLGGASAPLSDLETSPGGDTYTHTYTDMDLLYGHAADVDSLLYTGSAAGGAGETGFTPGSTFRTDADETATLEELGEEIEEIQL</sequence>
<dbReference type="GO" id="GO:0036064">
    <property type="term" value="C:ciliary basal body"/>
    <property type="evidence" value="ECO:0000318"/>
    <property type="project" value="GO_Central"/>
</dbReference>
<feature type="region of interest" description="Disordered" evidence="4">
    <location>
        <begin position="492"/>
        <end position="519"/>
    </location>
</feature>
<feature type="region of interest" description="Disordered" evidence="4">
    <location>
        <begin position="1764"/>
        <end position="1786"/>
    </location>
</feature>
<dbReference type="STRING" id="3055.A0A2K3E032"/>
<feature type="region of interest" description="Disordered" evidence="4">
    <location>
        <begin position="1961"/>
        <end position="2078"/>
    </location>
</feature>
<feature type="compositionally biased region" description="Low complexity" evidence="4">
    <location>
        <begin position="2069"/>
        <end position="2078"/>
    </location>
</feature>
<dbReference type="SMART" id="SM00320">
    <property type="entry name" value="WD40"/>
    <property type="match status" value="4"/>
</dbReference>
<evidence type="ECO:0000313" key="5">
    <source>
        <dbReference type="EMBL" id="PNW86117.1"/>
    </source>
</evidence>
<gene>
    <name evidence="5" type="ORF">CHLRE_02g074000v5</name>
</gene>
<evidence type="ECO:0000256" key="4">
    <source>
        <dbReference type="SAM" id="MobiDB-lite"/>
    </source>
</evidence>
<evidence type="ECO:0000313" key="6">
    <source>
        <dbReference type="Proteomes" id="UP000006906"/>
    </source>
</evidence>
<evidence type="ECO:0000256" key="3">
    <source>
        <dbReference type="SAM" id="Coils"/>
    </source>
</evidence>
<feature type="coiled-coil region" evidence="3">
    <location>
        <begin position="890"/>
        <end position="917"/>
    </location>
</feature>
<dbReference type="Proteomes" id="UP000006906">
    <property type="component" value="Chromosome 2"/>
</dbReference>
<evidence type="ECO:0000256" key="1">
    <source>
        <dbReference type="ARBA" id="ARBA00022574"/>
    </source>
</evidence>